<reference evidence="2 3" key="1">
    <citation type="submission" date="2018-11" db="EMBL/GenBank/DDBJ databases">
        <title>Genome sequence of Saitozyma podzolica DSM 27192.</title>
        <authorList>
            <person name="Aliyu H."/>
            <person name="Gorte O."/>
            <person name="Ochsenreither K."/>
        </authorList>
    </citation>
    <scope>NUCLEOTIDE SEQUENCE [LARGE SCALE GENOMIC DNA]</scope>
    <source>
        <strain evidence="2 3">DSM 27192</strain>
    </source>
</reference>
<dbReference type="STRING" id="1890683.A0A427YRN1"/>
<proteinExistence type="predicted"/>
<feature type="region of interest" description="Disordered" evidence="1">
    <location>
        <begin position="573"/>
        <end position="607"/>
    </location>
</feature>
<dbReference type="Proteomes" id="UP000279259">
    <property type="component" value="Unassembled WGS sequence"/>
</dbReference>
<dbReference type="EMBL" id="RSCD01000003">
    <property type="protein sequence ID" value="RSH93784.1"/>
    <property type="molecule type" value="Genomic_DNA"/>
</dbReference>
<feature type="region of interest" description="Disordered" evidence="1">
    <location>
        <begin position="322"/>
        <end position="343"/>
    </location>
</feature>
<organism evidence="2 3">
    <name type="scientific">Saitozyma podzolica</name>
    <dbReference type="NCBI Taxonomy" id="1890683"/>
    <lineage>
        <taxon>Eukaryota</taxon>
        <taxon>Fungi</taxon>
        <taxon>Dikarya</taxon>
        <taxon>Basidiomycota</taxon>
        <taxon>Agaricomycotina</taxon>
        <taxon>Tremellomycetes</taxon>
        <taxon>Tremellales</taxon>
        <taxon>Trimorphomycetaceae</taxon>
        <taxon>Saitozyma</taxon>
    </lineage>
</organism>
<evidence type="ECO:0000313" key="2">
    <source>
        <dbReference type="EMBL" id="RSH93784.1"/>
    </source>
</evidence>
<gene>
    <name evidence="2" type="ORF">EHS25_006432</name>
</gene>
<evidence type="ECO:0000256" key="1">
    <source>
        <dbReference type="SAM" id="MobiDB-lite"/>
    </source>
</evidence>
<name>A0A427YRN1_9TREE</name>
<sequence>MPLAASRLAPLSPAVPVVPVAPVEPSSAISHTQAHVRLHAHPHHSHTHPHAAHRTLGRSPRNRFYLPDTRSPGAGAGMTSESHRSSHTILPSLPPSGTATPAPIHRRPSRASLAALRSALQAYHVPSPPVEDELPSPPPHVMSTASIHSLFSAPAGPSIPEPITPQAQIGALNMDTDVVAAAADSGIPLQATATRQLAGRSFASLQSAFADTVDNEMMNALVEIHRVLYRGKEDLEAEGRSLGWAEQEREVKRVVERWFEGDCVYDHPLVQLSSRQALLAHFVLLHLFSTVSLPTLTPSSLLHHARTATSLIRSRWVGDDPEAPSDLEAAPIKPPKAKDRPRMALEEESLGLPSQDQGSDALDLVWNKDGEAGQRWWKVWDVKADCIEIGSMECYDGYHLAMIEHVVSLTLFPSLIQRRPSISNSSSSSSVSTLALTTSPSFLKRFAGCVAGEFEYLLHWDLPISTVVEFNEVGKATHVRDVIDVRDLIETFVPFAKRLNWLTRRVTGFFTSSIGSLALSLVPKSSVMTRTPIKVEAYTDPWERSLDEVFYGRRSEEPTIEGLGFGQFVRPADVPKASEDSENTLGLEGVGGPAGPAPDCDDEAQEG</sequence>
<protein>
    <submittedName>
        <fullName evidence="2">Uncharacterized protein</fullName>
    </submittedName>
</protein>
<dbReference type="AlphaFoldDB" id="A0A427YRN1"/>
<accession>A0A427YRN1</accession>
<feature type="compositionally biased region" description="Basic residues" evidence="1">
    <location>
        <begin position="38"/>
        <end position="56"/>
    </location>
</feature>
<evidence type="ECO:0000313" key="3">
    <source>
        <dbReference type="Proteomes" id="UP000279259"/>
    </source>
</evidence>
<keyword evidence="3" id="KW-1185">Reference proteome</keyword>
<comment type="caution">
    <text evidence="2">The sequence shown here is derived from an EMBL/GenBank/DDBJ whole genome shotgun (WGS) entry which is preliminary data.</text>
</comment>
<feature type="region of interest" description="Disordered" evidence="1">
    <location>
        <begin position="38"/>
        <end position="105"/>
    </location>
</feature>
<dbReference type="OrthoDB" id="9995831at2759"/>